<feature type="non-terminal residue" evidence="1">
    <location>
        <position position="1"/>
    </location>
</feature>
<evidence type="ECO:0008006" key="2">
    <source>
        <dbReference type="Google" id="ProtNLM"/>
    </source>
</evidence>
<name>A0A383AIA7_9ZZZZ</name>
<dbReference type="EMBL" id="UINC01192010">
    <property type="protein sequence ID" value="SVE06935.1"/>
    <property type="molecule type" value="Genomic_DNA"/>
</dbReference>
<gene>
    <name evidence="1" type="ORF">METZ01_LOCUS459789</name>
</gene>
<proteinExistence type="predicted"/>
<protein>
    <recommendedName>
        <fullName evidence="2">AMP-dependent synthetase/ligase domain-containing protein</fullName>
    </recommendedName>
</protein>
<dbReference type="AlphaFoldDB" id="A0A383AIA7"/>
<sequence>PEQIKKFSILPRDFSIDEGELTPTLKIRRKQINDNWSNIIDGMYSE</sequence>
<accession>A0A383AIA7</accession>
<evidence type="ECO:0000313" key="1">
    <source>
        <dbReference type="EMBL" id="SVE06935.1"/>
    </source>
</evidence>
<reference evidence="1" key="1">
    <citation type="submission" date="2018-05" db="EMBL/GenBank/DDBJ databases">
        <authorList>
            <person name="Lanie J.A."/>
            <person name="Ng W.-L."/>
            <person name="Kazmierczak K.M."/>
            <person name="Andrzejewski T.M."/>
            <person name="Davidsen T.M."/>
            <person name="Wayne K.J."/>
            <person name="Tettelin H."/>
            <person name="Glass J.I."/>
            <person name="Rusch D."/>
            <person name="Podicherti R."/>
            <person name="Tsui H.-C.T."/>
            <person name="Winkler M.E."/>
        </authorList>
    </citation>
    <scope>NUCLEOTIDE SEQUENCE</scope>
</reference>
<organism evidence="1">
    <name type="scientific">marine metagenome</name>
    <dbReference type="NCBI Taxonomy" id="408172"/>
    <lineage>
        <taxon>unclassified sequences</taxon>
        <taxon>metagenomes</taxon>
        <taxon>ecological metagenomes</taxon>
    </lineage>
</organism>